<organism evidence="3 4">
    <name type="scientific">Glycomyces tritici</name>
    <dbReference type="NCBI Taxonomy" id="2665176"/>
    <lineage>
        <taxon>Bacteria</taxon>
        <taxon>Bacillati</taxon>
        <taxon>Actinomycetota</taxon>
        <taxon>Actinomycetes</taxon>
        <taxon>Glycomycetales</taxon>
        <taxon>Glycomycetaceae</taxon>
        <taxon>Glycomyces</taxon>
    </lineage>
</organism>
<evidence type="ECO:0000313" key="4">
    <source>
        <dbReference type="Proteomes" id="UP001171902"/>
    </source>
</evidence>
<feature type="compositionally biased region" description="Acidic residues" evidence="1">
    <location>
        <begin position="116"/>
        <end position="131"/>
    </location>
</feature>
<reference evidence="3" key="1">
    <citation type="submission" date="2023-06" db="EMBL/GenBank/DDBJ databases">
        <title>Gycomyces niveus sp.nov., a novel actinomycete isolated from soil in Shouguang.</title>
        <authorList>
            <person name="Yang X."/>
            <person name="Zhao J."/>
        </authorList>
    </citation>
    <scope>NUCLEOTIDE SEQUENCE</scope>
    <source>
        <strain evidence="3">NEAU C2</strain>
    </source>
</reference>
<sequence>MNDDDVNDRLRVTAEEYEPDRDRMWTRVSEGMRTPRVQAETVRTGWRIPQLGLATGAALALIGVIVFFGQFLGIGPVAGPTPEPPAAGPGTRSAEATDPASGGDAATGGEATSADEGGDEPDGETSEDVSSEGESSPEAPVAPAWLWTDGSVNPDSEEEFWSQLDLKVRNEEPLTELDVELRVAEGGGLESTGAWTTGDTWFNAAVVTREDGFLVYRWSLRDGAVLPVGEYTLAGQFNHGSGARSAAEDRFTFEAETEGGETGATEGDFT</sequence>
<protein>
    <submittedName>
        <fullName evidence="3">Uncharacterized protein</fullName>
    </submittedName>
</protein>
<dbReference type="RefSeq" id="WP_289958918.1">
    <property type="nucleotide sequence ID" value="NZ_JAUEMJ010000006.1"/>
</dbReference>
<proteinExistence type="predicted"/>
<evidence type="ECO:0000313" key="3">
    <source>
        <dbReference type="EMBL" id="MDN3242017.1"/>
    </source>
</evidence>
<comment type="caution">
    <text evidence="3">The sequence shown here is derived from an EMBL/GenBank/DDBJ whole genome shotgun (WGS) entry which is preliminary data.</text>
</comment>
<keyword evidence="2" id="KW-0472">Membrane</keyword>
<dbReference type="EMBL" id="JAUEMJ010000006">
    <property type="protein sequence ID" value="MDN3242017.1"/>
    <property type="molecule type" value="Genomic_DNA"/>
</dbReference>
<evidence type="ECO:0000256" key="2">
    <source>
        <dbReference type="SAM" id="Phobius"/>
    </source>
</evidence>
<gene>
    <name evidence="3" type="ORF">QWI33_20010</name>
</gene>
<keyword evidence="2" id="KW-0812">Transmembrane</keyword>
<feature type="region of interest" description="Disordered" evidence="1">
    <location>
        <begin position="80"/>
        <end position="156"/>
    </location>
</feature>
<accession>A0ABT7YTP7</accession>
<dbReference type="Proteomes" id="UP001171902">
    <property type="component" value="Unassembled WGS sequence"/>
</dbReference>
<keyword evidence="2" id="KW-1133">Transmembrane helix</keyword>
<evidence type="ECO:0000256" key="1">
    <source>
        <dbReference type="SAM" id="MobiDB-lite"/>
    </source>
</evidence>
<name>A0ABT7YTP7_9ACTN</name>
<keyword evidence="4" id="KW-1185">Reference proteome</keyword>
<feature type="transmembrane region" description="Helical" evidence="2">
    <location>
        <begin position="51"/>
        <end position="72"/>
    </location>
</feature>